<dbReference type="STRING" id="502025.Hoch_2154"/>
<gene>
    <name evidence="1" type="ordered locus">Hoch_2154</name>
</gene>
<organism evidence="1 2">
    <name type="scientific">Haliangium ochraceum (strain DSM 14365 / JCM 11303 / SMP-2)</name>
    <dbReference type="NCBI Taxonomy" id="502025"/>
    <lineage>
        <taxon>Bacteria</taxon>
        <taxon>Pseudomonadati</taxon>
        <taxon>Myxococcota</taxon>
        <taxon>Polyangia</taxon>
        <taxon>Haliangiales</taxon>
        <taxon>Kofleriaceae</taxon>
        <taxon>Haliangium</taxon>
    </lineage>
</organism>
<protein>
    <submittedName>
        <fullName evidence="1">Uncharacterized protein</fullName>
    </submittedName>
</protein>
<dbReference type="Proteomes" id="UP000001880">
    <property type="component" value="Chromosome"/>
</dbReference>
<name>D0LGX7_HALO1</name>
<accession>D0LGX7</accession>
<evidence type="ECO:0000313" key="1">
    <source>
        <dbReference type="EMBL" id="ACY14699.1"/>
    </source>
</evidence>
<dbReference type="AlphaFoldDB" id="D0LGX7"/>
<proteinExistence type="predicted"/>
<reference evidence="1 2" key="1">
    <citation type="journal article" date="2010" name="Stand. Genomic Sci.">
        <title>Complete genome sequence of Haliangium ochraceum type strain (SMP-2).</title>
        <authorList>
            <consortium name="US DOE Joint Genome Institute (JGI-PGF)"/>
            <person name="Ivanova N."/>
            <person name="Daum C."/>
            <person name="Lang E."/>
            <person name="Abt B."/>
            <person name="Kopitz M."/>
            <person name="Saunders E."/>
            <person name="Lapidus A."/>
            <person name="Lucas S."/>
            <person name="Glavina Del Rio T."/>
            <person name="Nolan M."/>
            <person name="Tice H."/>
            <person name="Copeland A."/>
            <person name="Cheng J.F."/>
            <person name="Chen F."/>
            <person name="Bruce D."/>
            <person name="Goodwin L."/>
            <person name="Pitluck S."/>
            <person name="Mavromatis K."/>
            <person name="Pati A."/>
            <person name="Mikhailova N."/>
            <person name="Chen A."/>
            <person name="Palaniappan K."/>
            <person name="Land M."/>
            <person name="Hauser L."/>
            <person name="Chang Y.J."/>
            <person name="Jeffries C.D."/>
            <person name="Detter J.C."/>
            <person name="Brettin T."/>
            <person name="Rohde M."/>
            <person name="Goker M."/>
            <person name="Bristow J."/>
            <person name="Markowitz V."/>
            <person name="Eisen J.A."/>
            <person name="Hugenholtz P."/>
            <person name="Kyrpides N.C."/>
            <person name="Klenk H.P."/>
        </authorList>
    </citation>
    <scope>NUCLEOTIDE SEQUENCE [LARGE SCALE GENOMIC DNA]</scope>
    <source>
        <strain evidence="2">DSM 14365 / CIP 107738 / JCM 11303 / AJ 13395 / SMP-2</strain>
    </source>
</reference>
<dbReference type="HOGENOM" id="CLU_2493590_0_0_7"/>
<dbReference type="KEGG" id="hoh:Hoch_2154"/>
<sequence>MQTNPGRIIGKRRRNHPIPRRYRVPATGREISPTGFVFAIDAEQQRDLASQRFIAGTGMCERSSLFGTRQLDDEFEDFSDALFAPP</sequence>
<keyword evidence="2" id="KW-1185">Reference proteome</keyword>
<dbReference type="EMBL" id="CP001804">
    <property type="protein sequence ID" value="ACY14699.1"/>
    <property type="molecule type" value="Genomic_DNA"/>
</dbReference>
<evidence type="ECO:0000313" key="2">
    <source>
        <dbReference type="Proteomes" id="UP000001880"/>
    </source>
</evidence>